<dbReference type="GO" id="GO:0016020">
    <property type="term" value="C:membrane"/>
    <property type="evidence" value="ECO:0007669"/>
    <property type="project" value="UniProtKB-SubCell"/>
</dbReference>
<keyword evidence="7" id="KW-0325">Glycoprotein</keyword>
<evidence type="ECO:0000256" key="5">
    <source>
        <dbReference type="ARBA" id="ARBA00022989"/>
    </source>
</evidence>
<feature type="transmembrane region" description="Helical" evidence="8">
    <location>
        <begin position="159"/>
        <end position="176"/>
    </location>
</feature>
<dbReference type="PANTHER" id="PTHR13533:SF1">
    <property type="entry name" value="N-ACETYLNEURAMINATE 9-O-ACETYLTRANSFERASE"/>
    <property type="match status" value="1"/>
</dbReference>
<dbReference type="GO" id="GO:0010411">
    <property type="term" value="P:xyloglucan metabolic process"/>
    <property type="evidence" value="ECO:0007669"/>
    <property type="project" value="TreeGrafter"/>
</dbReference>
<feature type="transmembrane region" description="Helical" evidence="8">
    <location>
        <begin position="562"/>
        <end position="585"/>
    </location>
</feature>
<dbReference type="Proteomes" id="UP001054857">
    <property type="component" value="Unassembled WGS sequence"/>
</dbReference>
<feature type="transmembrane region" description="Helical" evidence="8">
    <location>
        <begin position="312"/>
        <end position="329"/>
    </location>
</feature>
<organism evidence="10 12">
    <name type="scientific">Astrephomene gubernaculifera</name>
    <dbReference type="NCBI Taxonomy" id="47775"/>
    <lineage>
        <taxon>Eukaryota</taxon>
        <taxon>Viridiplantae</taxon>
        <taxon>Chlorophyta</taxon>
        <taxon>core chlorophytes</taxon>
        <taxon>Chlorophyceae</taxon>
        <taxon>CS clade</taxon>
        <taxon>Chlamydomonadales</taxon>
        <taxon>Astrephomenaceae</taxon>
        <taxon>Astrephomene</taxon>
    </lineage>
</organism>
<evidence type="ECO:0000256" key="4">
    <source>
        <dbReference type="ARBA" id="ARBA00022692"/>
    </source>
</evidence>
<dbReference type="PANTHER" id="PTHR13533">
    <property type="entry name" value="N-ACETYLNEURAMINATE 9-O-ACETYLTRANSFERASE"/>
    <property type="match status" value="1"/>
</dbReference>
<feature type="transmembrane region" description="Helical" evidence="8">
    <location>
        <begin position="6"/>
        <end position="29"/>
    </location>
</feature>
<feature type="transmembrane region" description="Helical" evidence="8">
    <location>
        <begin position="288"/>
        <end position="306"/>
    </location>
</feature>
<name>A0AAD3HM95_9CHLO</name>
<evidence type="ECO:0000256" key="6">
    <source>
        <dbReference type="ARBA" id="ARBA00023136"/>
    </source>
</evidence>
<protein>
    <recommendedName>
        <fullName evidence="9">Cas1p 10 TM acyl transferase domain-containing protein</fullName>
    </recommendedName>
</protein>
<feature type="domain" description="Cas1p 10 TM acyl transferase" evidence="9">
    <location>
        <begin position="144"/>
        <end position="562"/>
    </location>
</feature>
<comment type="caution">
    <text evidence="10">The sequence shown here is derived from an EMBL/GenBank/DDBJ whole genome shotgun (WGS) entry which is preliminary data.</text>
</comment>
<proteinExistence type="inferred from homology"/>
<dbReference type="GO" id="GO:0009834">
    <property type="term" value="P:plant-type secondary cell wall biogenesis"/>
    <property type="evidence" value="ECO:0007669"/>
    <property type="project" value="TreeGrafter"/>
</dbReference>
<keyword evidence="3" id="KW-0808">Transferase</keyword>
<dbReference type="EMBL" id="BMAR01000015">
    <property type="protein sequence ID" value="GFR46609.1"/>
    <property type="molecule type" value="Genomic_DNA"/>
</dbReference>
<evidence type="ECO:0000256" key="1">
    <source>
        <dbReference type="ARBA" id="ARBA00004141"/>
    </source>
</evidence>
<feature type="transmembrane region" description="Helical" evidence="8">
    <location>
        <begin position="394"/>
        <end position="412"/>
    </location>
</feature>
<evidence type="ECO:0000256" key="2">
    <source>
        <dbReference type="ARBA" id="ARBA00010666"/>
    </source>
</evidence>
<evidence type="ECO:0000256" key="7">
    <source>
        <dbReference type="ARBA" id="ARBA00023180"/>
    </source>
</evidence>
<feature type="transmembrane region" description="Helical" evidence="8">
    <location>
        <begin position="517"/>
        <end position="541"/>
    </location>
</feature>
<keyword evidence="12" id="KW-1185">Reference proteome</keyword>
<keyword evidence="5 8" id="KW-1133">Transmembrane helix</keyword>
<comment type="subcellular location">
    <subcellularLocation>
        <location evidence="1">Membrane</location>
        <topology evidence="1">Multi-pass membrane protein</topology>
    </subcellularLocation>
</comment>
<feature type="transmembrane region" description="Helical" evidence="8">
    <location>
        <begin position="483"/>
        <end position="505"/>
    </location>
</feature>
<dbReference type="GO" id="GO:0045492">
    <property type="term" value="P:xylan biosynthetic process"/>
    <property type="evidence" value="ECO:0007669"/>
    <property type="project" value="TreeGrafter"/>
</dbReference>
<feature type="transmembrane region" description="Helical" evidence="8">
    <location>
        <begin position="248"/>
        <end position="267"/>
    </location>
</feature>
<dbReference type="InterPro" id="IPR012419">
    <property type="entry name" value="Cas1_AcylTrans_dom"/>
</dbReference>
<evidence type="ECO:0000259" key="9">
    <source>
        <dbReference type="Pfam" id="PF07779"/>
    </source>
</evidence>
<gene>
    <name evidence="10" type="ORF">Agub_g8213</name>
    <name evidence="11" type="ORF">Agub_g8221</name>
</gene>
<feature type="transmembrane region" description="Helical" evidence="8">
    <location>
        <begin position="196"/>
        <end position="214"/>
    </location>
</feature>
<comment type="similarity">
    <text evidence="2">Belongs to the PC-esterase family. CASD1 subfamily.</text>
</comment>
<feature type="transmembrane region" description="Helical" evidence="8">
    <location>
        <begin position="424"/>
        <end position="442"/>
    </location>
</feature>
<evidence type="ECO:0000256" key="8">
    <source>
        <dbReference type="SAM" id="Phobius"/>
    </source>
</evidence>
<reference evidence="10 12" key="2">
    <citation type="journal article" date="2021" name="Sci. Rep.">
        <title>Genome sequencing of the multicellular alga Astrephomene provides insights into convergent evolution of germ-soma differentiation.</title>
        <authorList>
            <person name="Yamashita S."/>
            <person name="Yamamoto K."/>
            <person name="Matsuzaki R."/>
            <person name="Suzuki S."/>
            <person name="Yamaguchi H."/>
            <person name="Hirooka S."/>
            <person name="Minakuchi Y."/>
            <person name="Miyagishima S."/>
            <person name="Kawachi M."/>
            <person name="Toyoda A."/>
            <person name="Nozaki H."/>
        </authorList>
    </citation>
    <scope>NUCLEOTIDE SEQUENCE [LARGE SCALE GENOMIC DNA]</scope>
    <source>
        <strain evidence="10 12">NIES-4017</strain>
    </source>
</reference>
<feature type="transmembrane region" description="Helical" evidence="8">
    <location>
        <begin position="454"/>
        <end position="471"/>
    </location>
</feature>
<dbReference type="GO" id="GO:0005794">
    <property type="term" value="C:Golgi apparatus"/>
    <property type="evidence" value="ECO:0007669"/>
    <property type="project" value="TreeGrafter"/>
</dbReference>
<reference evidence="10" key="1">
    <citation type="submission" date="2020-08" db="EMBL/GenBank/DDBJ databases">
        <authorList>
            <person name="Yamashita S."/>
            <person name="Nozaki H."/>
        </authorList>
    </citation>
    <scope>NUCLEOTIDE SEQUENCE</scope>
    <source>
        <strain evidence="10">NIES-4017</strain>
    </source>
</reference>
<sequence length="600" mass="68190">MALLTAAINTGQVAFLFAFIWSFLAWSLAEFLHWLRPYPDPTEEDSLEAPDAESAKLLLLPTAKARSTHDASSGSSTAVASASAHALTACCTTDPPDADSKSFSHSASSEKVFNSRISATEHSLYASTSTIASMWTSMAQSGLVSCLQLNRQALVQHRLVLRAVVEFGGLMLWFFLADRTTMFQEGPKSYSRDLFMLLFMSLTAAAAGSSLQALRTPALLNRPQTEEWKGWMQVLFLLYHYFEAKEAYNAIRIFIAAYVWMTGFGNFSYYYKTGDFCIGRFAQMMWRLNFLVFFACVVLCNSYMLYYICPMHTIFTVLVYVVLAIAPHLNKHRGWMLTKLLLSVALVYVTWDVKRVFTALWSPLTWLLGYSDPRKPTQDPLHEWYFRSSLDRYVWIYGMLCAWIHPQVAAFFKFVDDQPAVRRFALRSFILAACGGAGYWYYSRIYVLPKYEYNVVHPYTSWIPITLWIVVRNMTPSLRLHHLRLYGWLGCITLETYISQFHIWMKTVLPNGQPKGLLVLLPGYPLVNFGVVSALYVLVSYRLFELTNVLKTAAVPHSNNGLLLRNMLLMLATGAAVWAVAWLSYNMLLTTISTGSQRET</sequence>
<evidence type="ECO:0000256" key="3">
    <source>
        <dbReference type="ARBA" id="ARBA00022679"/>
    </source>
</evidence>
<dbReference type="GO" id="GO:0016407">
    <property type="term" value="F:acetyltransferase activity"/>
    <property type="evidence" value="ECO:0007669"/>
    <property type="project" value="TreeGrafter"/>
</dbReference>
<evidence type="ECO:0000313" key="11">
    <source>
        <dbReference type="EMBL" id="GFR46617.1"/>
    </source>
</evidence>
<evidence type="ECO:0000313" key="12">
    <source>
        <dbReference type="Proteomes" id="UP001054857"/>
    </source>
</evidence>
<keyword evidence="4 8" id="KW-0812">Transmembrane</keyword>
<keyword evidence="6 8" id="KW-0472">Membrane</keyword>
<evidence type="ECO:0000313" key="10">
    <source>
        <dbReference type="EMBL" id="GFR46609.1"/>
    </source>
</evidence>
<dbReference type="EMBL" id="BMAR01000015">
    <property type="protein sequence ID" value="GFR46617.1"/>
    <property type="molecule type" value="Genomic_DNA"/>
</dbReference>
<dbReference type="AlphaFoldDB" id="A0AAD3HM95"/>
<accession>A0AAD3HM95</accession>
<dbReference type="Pfam" id="PF07779">
    <property type="entry name" value="Cas1_AcylT"/>
    <property type="match status" value="1"/>
</dbReference>